<protein>
    <submittedName>
        <fullName evidence="5">AraC-like DNA-binding protein</fullName>
    </submittedName>
</protein>
<evidence type="ECO:0000259" key="4">
    <source>
        <dbReference type="PROSITE" id="PS01124"/>
    </source>
</evidence>
<dbReference type="Pfam" id="PF12833">
    <property type="entry name" value="HTH_18"/>
    <property type="match status" value="1"/>
</dbReference>
<accession>A0A7W8H8V7</accession>
<organism evidence="5 6">
    <name type="scientific">Catenibacillus scindens</name>
    <dbReference type="NCBI Taxonomy" id="673271"/>
    <lineage>
        <taxon>Bacteria</taxon>
        <taxon>Bacillati</taxon>
        <taxon>Bacillota</taxon>
        <taxon>Clostridia</taxon>
        <taxon>Lachnospirales</taxon>
        <taxon>Lachnospiraceae</taxon>
        <taxon>Catenibacillus</taxon>
    </lineage>
</organism>
<keyword evidence="3" id="KW-0804">Transcription</keyword>
<keyword evidence="1" id="KW-0805">Transcription regulation</keyword>
<dbReference type="Proteomes" id="UP000543642">
    <property type="component" value="Unassembled WGS sequence"/>
</dbReference>
<dbReference type="EMBL" id="JACHFW010000003">
    <property type="protein sequence ID" value="MBB5264021.1"/>
    <property type="molecule type" value="Genomic_DNA"/>
</dbReference>
<proteinExistence type="predicted"/>
<dbReference type="PRINTS" id="PR00032">
    <property type="entry name" value="HTHARAC"/>
</dbReference>
<feature type="domain" description="HTH araC/xylS-type" evidence="4">
    <location>
        <begin position="165"/>
        <end position="263"/>
    </location>
</feature>
<gene>
    <name evidence="5" type="ORF">HNP82_001126</name>
</gene>
<dbReference type="PANTHER" id="PTHR43280:SF2">
    <property type="entry name" value="HTH-TYPE TRANSCRIPTIONAL REGULATOR EXSA"/>
    <property type="match status" value="1"/>
</dbReference>
<evidence type="ECO:0000256" key="1">
    <source>
        <dbReference type="ARBA" id="ARBA00023015"/>
    </source>
</evidence>
<dbReference type="AlphaFoldDB" id="A0A7W8H8V7"/>
<reference evidence="5 6" key="1">
    <citation type="submission" date="2020-08" db="EMBL/GenBank/DDBJ databases">
        <title>Genomic Encyclopedia of Type Strains, Phase IV (KMG-IV): sequencing the most valuable type-strain genomes for metagenomic binning, comparative biology and taxonomic classification.</title>
        <authorList>
            <person name="Goeker M."/>
        </authorList>
    </citation>
    <scope>NUCLEOTIDE SEQUENCE [LARGE SCALE GENOMIC DNA]</scope>
    <source>
        <strain evidence="5 6">DSM 106146</strain>
    </source>
</reference>
<comment type="caution">
    <text evidence="5">The sequence shown here is derived from an EMBL/GenBank/DDBJ whole genome shotgun (WGS) entry which is preliminary data.</text>
</comment>
<dbReference type="SMART" id="SM00342">
    <property type="entry name" value="HTH_ARAC"/>
    <property type="match status" value="1"/>
</dbReference>
<dbReference type="InterPro" id="IPR009057">
    <property type="entry name" value="Homeodomain-like_sf"/>
</dbReference>
<dbReference type="GO" id="GO:0043565">
    <property type="term" value="F:sequence-specific DNA binding"/>
    <property type="evidence" value="ECO:0007669"/>
    <property type="project" value="InterPro"/>
</dbReference>
<dbReference type="SUPFAM" id="SSF46689">
    <property type="entry name" value="Homeodomain-like"/>
    <property type="match status" value="2"/>
</dbReference>
<dbReference type="InterPro" id="IPR018062">
    <property type="entry name" value="HTH_AraC-typ_CS"/>
</dbReference>
<sequence>MVMSENAVAGVKTITLNEPVDVIHNTVDIILVTEGRIFAFLPSLPKLTLLLDDFMMVSPEYSYSLEPGNEGGRFTLITLDSHDVEQFLGNTISVRCNSALAPNKNYDYIRMLVQGIARRYLDDAAGNRLEILSLYFALLSEIKKNFSVSVGPDPETSVKYGERMRKIVNLIEENFSREMTLSFLARELFLSPQYLSRFFSEHFHKSFTAYLNEVRLRHAASDLIETNYDVTKIAINNGFGSPASFNRAFRKYFGMSPGAYRKNADTPKDDPRCASFFAMMPSPGTRQKLSEEP</sequence>
<dbReference type="Gene3D" id="1.10.10.60">
    <property type="entry name" value="Homeodomain-like"/>
    <property type="match status" value="2"/>
</dbReference>
<name>A0A7W8H8V7_9FIRM</name>
<evidence type="ECO:0000256" key="3">
    <source>
        <dbReference type="ARBA" id="ARBA00023163"/>
    </source>
</evidence>
<dbReference type="InterPro" id="IPR020449">
    <property type="entry name" value="Tscrpt_reg_AraC-type_HTH"/>
</dbReference>
<dbReference type="PANTHER" id="PTHR43280">
    <property type="entry name" value="ARAC-FAMILY TRANSCRIPTIONAL REGULATOR"/>
    <property type="match status" value="1"/>
</dbReference>
<keyword evidence="2 5" id="KW-0238">DNA-binding</keyword>
<dbReference type="PROSITE" id="PS01124">
    <property type="entry name" value="HTH_ARAC_FAMILY_2"/>
    <property type="match status" value="1"/>
</dbReference>
<dbReference type="InterPro" id="IPR018060">
    <property type="entry name" value="HTH_AraC"/>
</dbReference>
<evidence type="ECO:0000313" key="6">
    <source>
        <dbReference type="Proteomes" id="UP000543642"/>
    </source>
</evidence>
<dbReference type="RefSeq" id="WP_183772355.1">
    <property type="nucleotide sequence ID" value="NZ_JACHFW010000003.1"/>
</dbReference>
<dbReference type="PROSITE" id="PS00041">
    <property type="entry name" value="HTH_ARAC_FAMILY_1"/>
    <property type="match status" value="1"/>
</dbReference>
<dbReference type="GO" id="GO:0003700">
    <property type="term" value="F:DNA-binding transcription factor activity"/>
    <property type="evidence" value="ECO:0007669"/>
    <property type="project" value="InterPro"/>
</dbReference>
<evidence type="ECO:0000256" key="2">
    <source>
        <dbReference type="ARBA" id="ARBA00023125"/>
    </source>
</evidence>
<keyword evidence="6" id="KW-1185">Reference proteome</keyword>
<evidence type="ECO:0000313" key="5">
    <source>
        <dbReference type="EMBL" id="MBB5264021.1"/>
    </source>
</evidence>